<dbReference type="Gene3D" id="3.30.420.10">
    <property type="entry name" value="Ribonuclease H-like superfamily/Ribonuclease H"/>
    <property type="match status" value="1"/>
</dbReference>
<accession>A0ABQ8T580</accession>
<dbReference type="Proteomes" id="UP001148838">
    <property type="component" value="Unassembled WGS sequence"/>
</dbReference>
<evidence type="ECO:0000313" key="1">
    <source>
        <dbReference type="EMBL" id="KAJ4441398.1"/>
    </source>
</evidence>
<protein>
    <submittedName>
        <fullName evidence="1">Uncharacterized protein</fullName>
    </submittedName>
</protein>
<sequence length="236" mass="26430">MRNLQIAEDHSCWISYHEVTPSTRTGIVAHSHVCEQPSGKSAGDSRDSVLHVNARPHVANSTAFQLQSFGWEIMEHSCSSDLAPSDYHVLGPLKKLLAGQRFISDDDNDAKTTVWRWFRAQPVEFYNNGISRRRLRICFDVESAAGRNRTGSPVDMWSFVVGGSAMHCELSTRLMVTREPGVEGPQNGAWLSRIDKILDESLRKISPGESNQVIAEANGLGLCDRFTYLETLRLRE</sequence>
<proteinExistence type="predicted"/>
<organism evidence="1 2">
    <name type="scientific">Periplaneta americana</name>
    <name type="common">American cockroach</name>
    <name type="synonym">Blatta americana</name>
    <dbReference type="NCBI Taxonomy" id="6978"/>
    <lineage>
        <taxon>Eukaryota</taxon>
        <taxon>Metazoa</taxon>
        <taxon>Ecdysozoa</taxon>
        <taxon>Arthropoda</taxon>
        <taxon>Hexapoda</taxon>
        <taxon>Insecta</taxon>
        <taxon>Pterygota</taxon>
        <taxon>Neoptera</taxon>
        <taxon>Polyneoptera</taxon>
        <taxon>Dictyoptera</taxon>
        <taxon>Blattodea</taxon>
        <taxon>Blattoidea</taxon>
        <taxon>Blattidae</taxon>
        <taxon>Blattinae</taxon>
        <taxon>Periplaneta</taxon>
    </lineage>
</organism>
<dbReference type="InterPro" id="IPR036397">
    <property type="entry name" value="RNaseH_sf"/>
</dbReference>
<dbReference type="EMBL" id="JAJSOF020000015">
    <property type="protein sequence ID" value="KAJ4441398.1"/>
    <property type="molecule type" value="Genomic_DNA"/>
</dbReference>
<dbReference type="InterPro" id="IPR052709">
    <property type="entry name" value="Transposase-MT_Hybrid"/>
</dbReference>
<gene>
    <name evidence="1" type="ORF">ANN_11253</name>
</gene>
<comment type="caution">
    <text evidence="1">The sequence shown here is derived from an EMBL/GenBank/DDBJ whole genome shotgun (WGS) entry which is preliminary data.</text>
</comment>
<evidence type="ECO:0000313" key="2">
    <source>
        <dbReference type="Proteomes" id="UP001148838"/>
    </source>
</evidence>
<name>A0ABQ8T580_PERAM</name>
<keyword evidence="2" id="KW-1185">Reference proteome</keyword>
<reference evidence="1 2" key="1">
    <citation type="journal article" date="2022" name="Allergy">
        <title>Genome assembly and annotation of Periplaneta americana reveal a comprehensive cockroach allergen profile.</title>
        <authorList>
            <person name="Wang L."/>
            <person name="Xiong Q."/>
            <person name="Saelim N."/>
            <person name="Wang L."/>
            <person name="Nong W."/>
            <person name="Wan A.T."/>
            <person name="Shi M."/>
            <person name="Liu X."/>
            <person name="Cao Q."/>
            <person name="Hui J.H.L."/>
            <person name="Sookrung N."/>
            <person name="Leung T.F."/>
            <person name="Tungtrongchitr A."/>
            <person name="Tsui S.K.W."/>
        </authorList>
    </citation>
    <scope>NUCLEOTIDE SEQUENCE [LARGE SCALE GENOMIC DNA]</scope>
    <source>
        <strain evidence="1">PWHHKU_190912</strain>
    </source>
</reference>
<dbReference type="PANTHER" id="PTHR46060:SF1">
    <property type="entry name" value="MARINER MOS1 TRANSPOSASE-LIKE PROTEIN"/>
    <property type="match status" value="1"/>
</dbReference>
<dbReference type="PANTHER" id="PTHR46060">
    <property type="entry name" value="MARINER MOS1 TRANSPOSASE-LIKE PROTEIN"/>
    <property type="match status" value="1"/>
</dbReference>